<reference evidence="8" key="2">
    <citation type="submission" date="2025-08" db="UniProtKB">
        <authorList>
            <consortium name="Ensembl"/>
        </authorList>
    </citation>
    <scope>IDENTIFICATION</scope>
</reference>
<feature type="domain" description="THAP-type" evidence="7">
    <location>
        <begin position="1"/>
        <end position="82"/>
    </location>
</feature>
<evidence type="ECO:0000313" key="9">
    <source>
        <dbReference type="Proteomes" id="UP000472267"/>
    </source>
</evidence>
<dbReference type="GO" id="GO:0008270">
    <property type="term" value="F:zinc ion binding"/>
    <property type="evidence" value="ECO:0007669"/>
    <property type="project" value="UniProtKB-KW"/>
</dbReference>
<dbReference type="Proteomes" id="UP000472267">
    <property type="component" value="Chromosome 18"/>
</dbReference>
<dbReference type="InParanoid" id="A0A672J0N2"/>
<keyword evidence="2 5" id="KW-0863">Zinc-finger</keyword>
<keyword evidence="3" id="KW-0862">Zinc</keyword>
<feature type="coiled-coil region" evidence="6">
    <location>
        <begin position="127"/>
        <end position="154"/>
    </location>
</feature>
<dbReference type="InterPro" id="IPR006612">
    <property type="entry name" value="THAP_Znf"/>
</dbReference>
<protein>
    <recommendedName>
        <fullName evidence="7">THAP-type domain-containing protein</fullName>
    </recommendedName>
</protein>
<evidence type="ECO:0000256" key="6">
    <source>
        <dbReference type="SAM" id="Coils"/>
    </source>
</evidence>
<dbReference type="OMA" id="TEISICC"/>
<dbReference type="GO" id="GO:0003677">
    <property type="term" value="F:DNA binding"/>
    <property type="evidence" value="ECO:0007669"/>
    <property type="project" value="UniProtKB-UniRule"/>
</dbReference>
<keyword evidence="1" id="KW-0479">Metal-binding</keyword>
<evidence type="ECO:0000256" key="5">
    <source>
        <dbReference type="PROSITE-ProRule" id="PRU00309"/>
    </source>
</evidence>
<dbReference type="PROSITE" id="PS50950">
    <property type="entry name" value="ZF_THAP"/>
    <property type="match status" value="1"/>
</dbReference>
<sequence>MCSVVGCDSWRRGVERFRLPEDPERRLEWVQFVLEVNGQRLKESSWTEISICCEHFAEDCLESPTVSAGEARLKSGAVPSQMEGSTEKWTDSEVRDLLHLFGCREIQRDDTRRNLKVYASISEQLALRGVHRTAKQCREKIKKLKQDYKKVKDQNIRSGYERKTNKWYEKMDAILGHRPEDSGAVVSTLTPPAT</sequence>
<evidence type="ECO:0000256" key="4">
    <source>
        <dbReference type="ARBA" id="ARBA00023125"/>
    </source>
</evidence>
<reference evidence="8" key="1">
    <citation type="submission" date="2019-06" db="EMBL/GenBank/DDBJ databases">
        <authorList>
            <consortium name="Wellcome Sanger Institute Data Sharing"/>
        </authorList>
    </citation>
    <scope>NUCLEOTIDE SEQUENCE [LARGE SCALE GENOMIC DNA]</scope>
</reference>
<accession>A0A672J0N2</accession>
<organism evidence="8 9">
    <name type="scientific">Salarias fasciatus</name>
    <name type="common">Jewelled blenny</name>
    <name type="synonym">Blennius fasciatus</name>
    <dbReference type="NCBI Taxonomy" id="181472"/>
    <lineage>
        <taxon>Eukaryota</taxon>
        <taxon>Metazoa</taxon>
        <taxon>Chordata</taxon>
        <taxon>Craniata</taxon>
        <taxon>Vertebrata</taxon>
        <taxon>Euteleostomi</taxon>
        <taxon>Actinopterygii</taxon>
        <taxon>Neopterygii</taxon>
        <taxon>Teleostei</taxon>
        <taxon>Neoteleostei</taxon>
        <taxon>Acanthomorphata</taxon>
        <taxon>Ovalentaria</taxon>
        <taxon>Blenniimorphae</taxon>
        <taxon>Blenniiformes</taxon>
        <taxon>Blennioidei</taxon>
        <taxon>Blenniidae</taxon>
        <taxon>Salariinae</taxon>
        <taxon>Salarias</taxon>
    </lineage>
</organism>
<evidence type="ECO:0000256" key="1">
    <source>
        <dbReference type="ARBA" id="ARBA00022723"/>
    </source>
</evidence>
<keyword evidence="4 5" id="KW-0238">DNA-binding</keyword>
<dbReference type="PANTHER" id="PTHR47595">
    <property type="entry name" value="HEAT SHOCK 70 KDA PROTEIN 14"/>
    <property type="match status" value="1"/>
</dbReference>
<evidence type="ECO:0000256" key="2">
    <source>
        <dbReference type="ARBA" id="ARBA00022771"/>
    </source>
</evidence>
<evidence type="ECO:0000256" key="3">
    <source>
        <dbReference type="ARBA" id="ARBA00022833"/>
    </source>
</evidence>
<keyword evidence="6" id="KW-0175">Coiled coil</keyword>
<proteinExistence type="predicted"/>
<dbReference type="Ensembl" id="ENSSFAT00005048470.1">
    <property type="protein sequence ID" value="ENSSFAP00005046879.1"/>
    <property type="gene ID" value="ENSSFAG00005022828.1"/>
</dbReference>
<evidence type="ECO:0000313" key="8">
    <source>
        <dbReference type="Ensembl" id="ENSSFAP00005046879.1"/>
    </source>
</evidence>
<dbReference type="Pfam" id="PF05485">
    <property type="entry name" value="THAP"/>
    <property type="match status" value="1"/>
</dbReference>
<dbReference type="Gene3D" id="1.10.10.60">
    <property type="entry name" value="Homeodomain-like"/>
    <property type="match status" value="1"/>
</dbReference>
<dbReference type="SMART" id="SM00980">
    <property type="entry name" value="THAP"/>
    <property type="match status" value="1"/>
</dbReference>
<name>A0A672J0N2_SALFA</name>
<evidence type="ECO:0000259" key="7">
    <source>
        <dbReference type="PROSITE" id="PS50950"/>
    </source>
</evidence>
<keyword evidence="9" id="KW-1185">Reference proteome</keyword>
<dbReference type="AlphaFoldDB" id="A0A672J0N2"/>
<dbReference type="Pfam" id="PF13837">
    <property type="entry name" value="Myb_DNA-bind_4"/>
    <property type="match status" value="1"/>
</dbReference>
<dbReference type="PANTHER" id="PTHR47595:SF1">
    <property type="entry name" value="MYB_SANT-LIKE DNA-BINDING DOMAIN-CONTAINING PROTEIN"/>
    <property type="match status" value="1"/>
</dbReference>
<dbReference type="SMART" id="SM00692">
    <property type="entry name" value="DM3"/>
    <property type="match status" value="1"/>
</dbReference>
<dbReference type="SUPFAM" id="SSF57716">
    <property type="entry name" value="Glucocorticoid receptor-like (DNA-binding domain)"/>
    <property type="match status" value="1"/>
</dbReference>
<dbReference type="InterPro" id="IPR044822">
    <property type="entry name" value="Myb_DNA-bind_4"/>
</dbReference>
<reference evidence="8" key="3">
    <citation type="submission" date="2025-09" db="UniProtKB">
        <authorList>
            <consortium name="Ensembl"/>
        </authorList>
    </citation>
    <scope>IDENTIFICATION</scope>
</reference>